<protein>
    <recommendedName>
        <fullName evidence="7">Probable branched-chain-amino-acid aminotransferase</fullName>
        <ecNumber evidence="6">2.6.1.42</ecNumber>
    </recommendedName>
</protein>
<evidence type="ECO:0000256" key="11">
    <source>
        <dbReference type="ARBA" id="ARBA00049229"/>
    </source>
</evidence>
<evidence type="ECO:0000256" key="3">
    <source>
        <dbReference type="ARBA" id="ARBA00004931"/>
    </source>
</evidence>
<comment type="catalytic activity">
    <reaction evidence="11">
        <text>L-leucine + 2-oxoglutarate = 4-methyl-2-oxopentanoate + L-glutamate</text>
        <dbReference type="Rhea" id="RHEA:18321"/>
        <dbReference type="ChEBI" id="CHEBI:16810"/>
        <dbReference type="ChEBI" id="CHEBI:17865"/>
        <dbReference type="ChEBI" id="CHEBI:29985"/>
        <dbReference type="ChEBI" id="CHEBI:57427"/>
        <dbReference type="EC" id="2.6.1.42"/>
    </reaction>
</comment>
<dbReference type="GO" id="GO:0052655">
    <property type="term" value="F:L-valine-2-oxoglutarate transaminase activity"/>
    <property type="evidence" value="ECO:0007669"/>
    <property type="project" value="RHEA"/>
</dbReference>
<comment type="pathway">
    <text evidence="2">Amino-acid biosynthesis; L-isoleucine biosynthesis; L-isoleucine from 2-oxobutanoate: step 4/4.</text>
</comment>
<dbReference type="InterPro" id="IPR043132">
    <property type="entry name" value="BCAT-like_C"/>
</dbReference>
<dbReference type="GO" id="GO:0009082">
    <property type="term" value="P:branched-chain amino acid biosynthetic process"/>
    <property type="evidence" value="ECO:0007669"/>
    <property type="project" value="UniProtKB-KW"/>
</dbReference>
<evidence type="ECO:0000256" key="10">
    <source>
        <dbReference type="ARBA" id="ARBA00048798"/>
    </source>
</evidence>
<dbReference type="PANTHER" id="PTHR42743:SF11">
    <property type="entry name" value="AMINODEOXYCHORISMATE LYASE"/>
    <property type="match status" value="1"/>
</dbReference>
<organism evidence="12 13">
    <name type="scientific">Roseovarius albus</name>
    <dbReference type="NCBI Taxonomy" id="1247867"/>
    <lineage>
        <taxon>Bacteria</taxon>
        <taxon>Pseudomonadati</taxon>
        <taxon>Pseudomonadota</taxon>
        <taxon>Alphaproteobacteria</taxon>
        <taxon>Rhodobacterales</taxon>
        <taxon>Roseobacteraceae</taxon>
        <taxon>Roseovarius</taxon>
    </lineage>
</organism>
<name>A0A1X6Y768_9RHOB</name>
<keyword evidence="12" id="KW-0032">Aminotransferase</keyword>
<accession>A0A1X6Y768</accession>
<dbReference type="SUPFAM" id="SSF56752">
    <property type="entry name" value="D-aminoacid aminotransferase-like PLP-dependent enzymes"/>
    <property type="match status" value="1"/>
</dbReference>
<evidence type="ECO:0000256" key="9">
    <source>
        <dbReference type="ARBA" id="ARBA00048212"/>
    </source>
</evidence>
<evidence type="ECO:0000256" key="4">
    <source>
        <dbReference type="ARBA" id="ARBA00005072"/>
    </source>
</evidence>
<dbReference type="Gene3D" id="3.20.10.10">
    <property type="entry name" value="D-amino Acid Aminotransferase, subunit A, domain 2"/>
    <property type="match status" value="1"/>
</dbReference>
<gene>
    <name evidence="12" type="primary">ilvE_1</name>
    <name evidence="12" type="ORF">ROA7450_00125</name>
</gene>
<evidence type="ECO:0000256" key="8">
    <source>
        <dbReference type="ARBA" id="ARBA00023304"/>
    </source>
</evidence>
<evidence type="ECO:0000313" key="13">
    <source>
        <dbReference type="Proteomes" id="UP000193061"/>
    </source>
</evidence>
<evidence type="ECO:0000256" key="6">
    <source>
        <dbReference type="ARBA" id="ARBA00013053"/>
    </source>
</evidence>
<evidence type="ECO:0000256" key="5">
    <source>
        <dbReference type="ARBA" id="ARBA00009320"/>
    </source>
</evidence>
<dbReference type="EC" id="2.6.1.42" evidence="6"/>
<dbReference type="InterPro" id="IPR036038">
    <property type="entry name" value="Aminotransferase-like"/>
</dbReference>
<dbReference type="InterPro" id="IPR043131">
    <property type="entry name" value="BCAT-like_N"/>
</dbReference>
<dbReference type="OrthoDB" id="9805628at2"/>
<comment type="similarity">
    <text evidence="5">Belongs to the class-IV pyridoxal-phosphate-dependent aminotransferase family.</text>
</comment>
<dbReference type="Pfam" id="PF01063">
    <property type="entry name" value="Aminotran_4"/>
    <property type="match status" value="1"/>
</dbReference>
<reference evidence="12 13" key="1">
    <citation type="submission" date="2017-03" db="EMBL/GenBank/DDBJ databases">
        <authorList>
            <person name="Afonso C.L."/>
            <person name="Miller P.J."/>
            <person name="Scott M.A."/>
            <person name="Spackman E."/>
            <person name="Goraichik I."/>
            <person name="Dimitrov K.M."/>
            <person name="Suarez D.L."/>
            <person name="Swayne D.E."/>
        </authorList>
    </citation>
    <scope>NUCLEOTIDE SEQUENCE [LARGE SCALE GENOMIC DNA]</scope>
    <source>
        <strain evidence="12 13">CECT 7450</strain>
    </source>
</reference>
<dbReference type="InterPro" id="IPR001544">
    <property type="entry name" value="Aminotrans_IV"/>
</dbReference>
<proteinExistence type="inferred from homology"/>
<dbReference type="PANTHER" id="PTHR42743">
    <property type="entry name" value="AMINO-ACID AMINOTRANSFERASE"/>
    <property type="match status" value="1"/>
</dbReference>
<keyword evidence="8" id="KW-0100">Branched-chain amino acid biosynthesis</keyword>
<dbReference type="InterPro" id="IPR050571">
    <property type="entry name" value="Class-IV_PLP-Dep_Aminotrnsfr"/>
</dbReference>
<dbReference type="AlphaFoldDB" id="A0A1X6Y768"/>
<dbReference type="GO" id="GO:0052656">
    <property type="term" value="F:L-isoleucine-2-oxoglutarate transaminase activity"/>
    <property type="evidence" value="ECO:0007669"/>
    <property type="project" value="RHEA"/>
</dbReference>
<comment type="pathway">
    <text evidence="3">Amino-acid biosynthesis; L-valine biosynthesis; L-valine from pyruvate: step 4/4.</text>
</comment>
<keyword evidence="13" id="KW-1185">Reference proteome</keyword>
<dbReference type="Proteomes" id="UP000193061">
    <property type="component" value="Unassembled WGS sequence"/>
</dbReference>
<comment type="catalytic activity">
    <reaction evidence="9">
        <text>L-valine + 2-oxoglutarate = 3-methyl-2-oxobutanoate + L-glutamate</text>
        <dbReference type="Rhea" id="RHEA:24813"/>
        <dbReference type="ChEBI" id="CHEBI:11851"/>
        <dbReference type="ChEBI" id="CHEBI:16810"/>
        <dbReference type="ChEBI" id="CHEBI:29985"/>
        <dbReference type="ChEBI" id="CHEBI:57762"/>
        <dbReference type="EC" id="2.6.1.42"/>
    </reaction>
</comment>
<dbReference type="Gene3D" id="3.30.470.10">
    <property type="match status" value="1"/>
</dbReference>
<dbReference type="GO" id="GO:0052654">
    <property type="term" value="F:L-leucine-2-oxoglutarate transaminase activity"/>
    <property type="evidence" value="ECO:0007669"/>
    <property type="project" value="RHEA"/>
</dbReference>
<sequence>MSNDTFPNGAAWIKGEVVPIEQAAIGVTDWAVTHSDVTYDVVPVWDGAFFRLNDYLGRFEASMRAYRMDVGMDRSQIASALHDMVARSGLKQAYVAMVAARGTPRIAGSRDPRDCDNHFYAWCVPYIHVVKPEVAAAGVSLYIPDNVHRIPDQSLNQRVKNYHWGDFTAALFQAKDNGFESALLTDGHGNLAEGPGFNVFAIFGDKVVTPAQHVLHGITRRTALELCRENGFETEERALPLSELMEADEMFLTSSGGGIFPVARVNAHHFSNGAAGPKATQLRAAYYERLKQPGFRTEITY</sequence>
<keyword evidence="12" id="KW-0808">Transferase</keyword>
<comment type="function">
    <text evidence="1">Acts on leucine, isoleucine and valine.</text>
</comment>
<evidence type="ECO:0000256" key="2">
    <source>
        <dbReference type="ARBA" id="ARBA00004824"/>
    </source>
</evidence>
<comment type="catalytic activity">
    <reaction evidence="10">
        <text>L-isoleucine + 2-oxoglutarate = (S)-3-methyl-2-oxopentanoate + L-glutamate</text>
        <dbReference type="Rhea" id="RHEA:24801"/>
        <dbReference type="ChEBI" id="CHEBI:16810"/>
        <dbReference type="ChEBI" id="CHEBI:29985"/>
        <dbReference type="ChEBI" id="CHEBI:35146"/>
        <dbReference type="ChEBI" id="CHEBI:58045"/>
        <dbReference type="EC" id="2.6.1.42"/>
    </reaction>
</comment>
<evidence type="ECO:0000256" key="1">
    <source>
        <dbReference type="ARBA" id="ARBA00003109"/>
    </source>
</evidence>
<dbReference type="RefSeq" id="WP_085803685.1">
    <property type="nucleotide sequence ID" value="NZ_FWFX01000001.1"/>
</dbReference>
<comment type="pathway">
    <text evidence="4">Amino-acid biosynthesis; L-leucine biosynthesis; L-leucine from 3-methyl-2-oxobutanoate: step 4/4.</text>
</comment>
<evidence type="ECO:0000256" key="7">
    <source>
        <dbReference type="ARBA" id="ARBA00014472"/>
    </source>
</evidence>
<dbReference type="EMBL" id="FWFX01000001">
    <property type="protein sequence ID" value="SLN12001.1"/>
    <property type="molecule type" value="Genomic_DNA"/>
</dbReference>
<evidence type="ECO:0000313" key="12">
    <source>
        <dbReference type="EMBL" id="SLN12001.1"/>
    </source>
</evidence>
<keyword evidence="8" id="KW-0028">Amino-acid biosynthesis</keyword>